<feature type="transmembrane region" description="Helical" evidence="7">
    <location>
        <begin position="437"/>
        <end position="458"/>
    </location>
</feature>
<gene>
    <name evidence="9" type="ORF">WICPIJ_004881</name>
</gene>
<sequence>MSFNESKEQYAVDVESDKATLTSSSNKFTAFLSKTKGDLTNYDDTDSVLSAKINLINDAIDEIGFTPYHWKLFFLNGMGYSVDSQLTYIQSCVAQFVRYQYKQHYPADSHAIYAGLLVGALFWGFGADLMGRKIAFNSSLILSAIFAILCGTMGNYGTYCLFVALSAAASGGNLVLDTTVFLEFLPSSKQWLVTFMAAWWSFGIVLAYLSTWLFFSFDKFHCSSMADCPSDSNRGWRYIWFVNGGFVLIVAILRLTIIKLEETPKFLISSGRDEEAVEVLQRIAAKYNRTCSLTIEDIKECGETTYNREYAQNPTVKGSFKMMGKHIKTLFANKTIAKSTTLLFVSWTLLGISYPMYSNFLPQLLQSRGANTAAPTVAGSYRDSLISATASTGGPILAGLALYLCPSLGRRGVMAIGALMTMAFFFGYTAVKTRPQNVALSSCVFVCINIYYSCLYAYSPEIMPSSARATGNAMAVACTRVMACIVPTIAYYANTSSAVPVWICGACVGVIGLCSIFMPFEPSRQRIA</sequence>
<dbReference type="EMBL" id="JAEUBG010002687">
    <property type="protein sequence ID" value="KAH3684151.1"/>
    <property type="molecule type" value="Genomic_DNA"/>
</dbReference>
<evidence type="ECO:0000256" key="6">
    <source>
        <dbReference type="ARBA" id="ARBA00023136"/>
    </source>
</evidence>
<keyword evidence="6 7" id="KW-0472">Membrane</keyword>
<evidence type="ECO:0000313" key="10">
    <source>
        <dbReference type="Proteomes" id="UP000774326"/>
    </source>
</evidence>
<dbReference type="GO" id="GO:0022857">
    <property type="term" value="F:transmembrane transporter activity"/>
    <property type="evidence" value="ECO:0007669"/>
    <property type="project" value="InterPro"/>
</dbReference>
<dbReference type="Pfam" id="PF00083">
    <property type="entry name" value="Sugar_tr"/>
    <property type="match status" value="1"/>
</dbReference>
<accession>A0A9P8TMC2</accession>
<keyword evidence="3" id="KW-0813">Transport</keyword>
<dbReference type="Proteomes" id="UP000774326">
    <property type="component" value="Unassembled WGS sequence"/>
</dbReference>
<name>A0A9P8TMC2_WICPI</name>
<feature type="domain" description="Major facilitator superfamily (MFS) profile" evidence="8">
    <location>
        <begin position="65"/>
        <end position="524"/>
    </location>
</feature>
<reference evidence="9" key="2">
    <citation type="submission" date="2021-01" db="EMBL/GenBank/DDBJ databases">
        <authorList>
            <person name="Schikora-Tamarit M.A."/>
        </authorList>
    </citation>
    <scope>NUCLEOTIDE SEQUENCE</scope>
    <source>
        <strain evidence="9">CBS2887</strain>
    </source>
</reference>
<feature type="transmembrane region" description="Helical" evidence="7">
    <location>
        <begin position="335"/>
        <end position="357"/>
    </location>
</feature>
<comment type="similarity">
    <text evidence="2">Belongs to the major facilitator superfamily.</text>
</comment>
<proteinExistence type="inferred from homology"/>
<feature type="transmembrane region" description="Helical" evidence="7">
    <location>
        <begin position="192"/>
        <end position="215"/>
    </location>
</feature>
<organism evidence="9 10">
    <name type="scientific">Wickerhamomyces pijperi</name>
    <name type="common">Yeast</name>
    <name type="synonym">Pichia pijperi</name>
    <dbReference type="NCBI Taxonomy" id="599730"/>
    <lineage>
        <taxon>Eukaryota</taxon>
        <taxon>Fungi</taxon>
        <taxon>Dikarya</taxon>
        <taxon>Ascomycota</taxon>
        <taxon>Saccharomycotina</taxon>
        <taxon>Saccharomycetes</taxon>
        <taxon>Phaffomycetales</taxon>
        <taxon>Wickerhamomycetaceae</taxon>
        <taxon>Wickerhamomyces</taxon>
    </lineage>
</organism>
<feature type="transmembrane region" description="Helical" evidence="7">
    <location>
        <begin position="110"/>
        <end position="127"/>
    </location>
</feature>
<dbReference type="PROSITE" id="PS50850">
    <property type="entry name" value="MFS"/>
    <property type="match status" value="1"/>
</dbReference>
<dbReference type="PANTHER" id="PTHR23511:SF4">
    <property type="entry name" value="MAJOR FACILITATOR SUPERFAMILY (MFS) PROFILE DOMAIN-CONTAINING PROTEIN"/>
    <property type="match status" value="1"/>
</dbReference>
<feature type="transmembrane region" description="Helical" evidence="7">
    <location>
        <begin position="499"/>
        <end position="520"/>
    </location>
</feature>
<feature type="transmembrane region" description="Helical" evidence="7">
    <location>
        <begin position="134"/>
        <end position="156"/>
    </location>
</feature>
<feature type="transmembrane region" description="Helical" evidence="7">
    <location>
        <begin position="235"/>
        <end position="257"/>
    </location>
</feature>
<comment type="subcellular location">
    <subcellularLocation>
        <location evidence="1">Membrane</location>
        <topology evidence="1">Multi-pass membrane protein</topology>
    </subcellularLocation>
</comment>
<dbReference type="OrthoDB" id="3978510at2759"/>
<comment type="caution">
    <text evidence="9">The sequence shown here is derived from an EMBL/GenBank/DDBJ whole genome shotgun (WGS) entry which is preliminary data.</text>
</comment>
<keyword evidence="4 7" id="KW-0812">Transmembrane</keyword>
<evidence type="ECO:0000256" key="3">
    <source>
        <dbReference type="ARBA" id="ARBA00022448"/>
    </source>
</evidence>
<dbReference type="PANTHER" id="PTHR23511">
    <property type="entry name" value="SYNAPTIC VESICLE GLYCOPROTEIN 2"/>
    <property type="match status" value="1"/>
</dbReference>
<dbReference type="InterPro" id="IPR036259">
    <property type="entry name" value="MFS_trans_sf"/>
</dbReference>
<evidence type="ECO:0000256" key="2">
    <source>
        <dbReference type="ARBA" id="ARBA00008335"/>
    </source>
</evidence>
<dbReference type="GO" id="GO:0016020">
    <property type="term" value="C:membrane"/>
    <property type="evidence" value="ECO:0007669"/>
    <property type="project" value="UniProtKB-SubCell"/>
</dbReference>
<keyword evidence="10" id="KW-1185">Reference proteome</keyword>
<evidence type="ECO:0000259" key="8">
    <source>
        <dbReference type="PROSITE" id="PS50850"/>
    </source>
</evidence>
<dbReference type="InterPro" id="IPR005828">
    <property type="entry name" value="MFS_sugar_transport-like"/>
</dbReference>
<evidence type="ECO:0000256" key="1">
    <source>
        <dbReference type="ARBA" id="ARBA00004141"/>
    </source>
</evidence>
<evidence type="ECO:0000313" key="9">
    <source>
        <dbReference type="EMBL" id="KAH3684151.1"/>
    </source>
</evidence>
<dbReference type="InterPro" id="IPR020846">
    <property type="entry name" value="MFS_dom"/>
</dbReference>
<dbReference type="SUPFAM" id="SSF103473">
    <property type="entry name" value="MFS general substrate transporter"/>
    <property type="match status" value="1"/>
</dbReference>
<reference evidence="9" key="1">
    <citation type="journal article" date="2021" name="Open Biol.">
        <title>Shared evolutionary footprints suggest mitochondrial oxidative damage underlies multiple complex I losses in fungi.</title>
        <authorList>
            <person name="Schikora-Tamarit M.A."/>
            <person name="Marcet-Houben M."/>
            <person name="Nosek J."/>
            <person name="Gabaldon T."/>
        </authorList>
    </citation>
    <scope>NUCLEOTIDE SEQUENCE</scope>
    <source>
        <strain evidence="9">CBS2887</strain>
    </source>
</reference>
<keyword evidence="5 7" id="KW-1133">Transmembrane helix</keyword>
<feature type="transmembrane region" description="Helical" evidence="7">
    <location>
        <begin position="470"/>
        <end position="493"/>
    </location>
</feature>
<feature type="transmembrane region" description="Helical" evidence="7">
    <location>
        <begin position="385"/>
        <end position="405"/>
    </location>
</feature>
<feature type="transmembrane region" description="Helical" evidence="7">
    <location>
        <begin position="412"/>
        <end position="431"/>
    </location>
</feature>
<evidence type="ECO:0000256" key="4">
    <source>
        <dbReference type="ARBA" id="ARBA00022692"/>
    </source>
</evidence>
<evidence type="ECO:0000256" key="5">
    <source>
        <dbReference type="ARBA" id="ARBA00022989"/>
    </source>
</evidence>
<dbReference type="Gene3D" id="1.20.1250.20">
    <property type="entry name" value="MFS general substrate transporter like domains"/>
    <property type="match status" value="1"/>
</dbReference>
<evidence type="ECO:0000256" key="7">
    <source>
        <dbReference type="SAM" id="Phobius"/>
    </source>
</evidence>
<protein>
    <recommendedName>
        <fullName evidence="8">Major facilitator superfamily (MFS) profile domain-containing protein</fullName>
    </recommendedName>
</protein>
<dbReference type="AlphaFoldDB" id="A0A9P8TMC2"/>
<dbReference type="FunFam" id="1.20.1250.20:FF:000171">
    <property type="entry name" value="MFS general substrate transporter"/>
    <property type="match status" value="1"/>
</dbReference>